<keyword evidence="2" id="KW-0378">Hydrolase</keyword>
<keyword evidence="2" id="KW-0255">Endonuclease</keyword>
<keyword evidence="3" id="KW-1185">Reference proteome</keyword>
<dbReference type="GO" id="GO:0004519">
    <property type="term" value="F:endonuclease activity"/>
    <property type="evidence" value="ECO:0007669"/>
    <property type="project" value="UniProtKB-KW"/>
</dbReference>
<dbReference type="InterPro" id="IPR012296">
    <property type="entry name" value="Nuclease_put_TT1808"/>
</dbReference>
<dbReference type="RefSeq" id="WP_170037720.1">
    <property type="nucleotide sequence ID" value="NZ_JABDTL010000002.1"/>
</dbReference>
<sequence>MDEAPAGVRRWNVDEFNKLAEIGLIPFRGYELLDGVVYAIGGHVRYWSLRDYEQMMNGGLITPAEHAELVEGFLLVRPQTGAVESWIRMRATDFLFRAVDTDRFLPCAASVWIILDDSNVAIPNISILRGRLEDYDRDEWPCGADALVTMEATAPSIPGDLEMHRRQRARFGIPEMWHADGGANTITVYTAPASGDYAEVRSFGLGDSFVSDALSGLVVPVDEILRPSRRRA</sequence>
<dbReference type="PANTHER" id="PTHR35400:SF1">
    <property type="entry name" value="SLR1083 PROTEIN"/>
    <property type="match status" value="1"/>
</dbReference>
<dbReference type="PANTHER" id="PTHR35400">
    <property type="entry name" value="SLR1083 PROTEIN"/>
    <property type="match status" value="1"/>
</dbReference>
<feature type="domain" description="Putative restriction endonuclease" evidence="1">
    <location>
        <begin position="51"/>
        <end position="221"/>
    </location>
</feature>
<proteinExistence type="predicted"/>
<gene>
    <name evidence="2" type="ORF">HNQ61_001029</name>
</gene>
<dbReference type="InterPro" id="IPR011335">
    <property type="entry name" value="Restrct_endonuc-II-like"/>
</dbReference>
<dbReference type="Proteomes" id="UP000582837">
    <property type="component" value="Unassembled WGS sequence"/>
</dbReference>
<dbReference type="CDD" id="cd06260">
    <property type="entry name" value="DUF820-like"/>
    <property type="match status" value="1"/>
</dbReference>
<evidence type="ECO:0000313" key="2">
    <source>
        <dbReference type="EMBL" id="MBB6069414.1"/>
    </source>
</evidence>
<accession>A0A841GVG4</accession>
<dbReference type="AlphaFoldDB" id="A0A841GVG4"/>
<reference evidence="2 3" key="1">
    <citation type="submission" date="2020-08" db="EMBL/GenBank/DDBJ databases">
        <title>Genomic Encyclopedia of Type Strains, Phase IV (KMG-IV): sequencing the most valuable type-strain genomes for metagenomic binning, comparative biology and taxonomic classification.</title>
        <authorList>
            <person name="Goeker M."/>
        </authorList>
    </citation>
    <scope>NUCLEOTIDE SEQUENCE [LARGE SCALE GENOMIC DNA]</scope>
    <source>
        <strain evidence="2 3">DSM 29007</strain>
    </source>
</reference>
<dbReference type="EMBL" id="JACHIA010000002">
    <property type="protein sequence ID" value="MBB6069414.1"/>
    <property type="molecule type" value="Genomic_DNA"/>
</dbReference>
<keyword evidence="2" id="KW-0540">Nuclease</keyword>
<dbReference type="Gene3D" id="3.90.1570.10">
    <property type="entry name" value="tt1808, chain A"/>
    <property type="match status" value="1"/>
</dbReference>
<dbReference type="Pfam" id="PF05685">
    <property type="entry name" value="Uma2"/>
    <property type="match status" value="1"/>
</dbReference>
<protein>
    <submittedName>
        <fullName evidence="2">Uma2 family endonuclease</fullName>
    </submittedName>
</protein>
<dbReference type="InterPro" id="IPR008538">
    <property type="entry name" value="Uma2"/>
</dbReference>
<dbReference type="SUPFAM" id="SSF52980">
    <property type="entry name" value="Restriction endonuclease-like"/>
    <property type="match status" value="1"/>
</dbReference>
<organism evidence="2 3">
    <name type="scientific">Longimicrobium terrae</name>
    <dbReference type="NCBI Taxonomy" id="1639882"/>
    <lineage>
        <taxon>Bacteria</taxon>
        <taxon>Pseudomonadati</taxon>
        <taxon>Gemmatimonadota</taxon>
        <taxon>Longimicrobiia</taxon>
        <taxon>Longimicrobiales</taxon>
        <taxon>Longimicrobiaceae</taxon>
        <taxon>Longimicrobium</taxon>
    </lineage>
</organism>
<evidence type="ECO:0000313" key="3">
    <source>
        <dbReference type="Proteomes" id="UP000582837"/>
    </source>
</evidence>
<comment type="caution">
    <text evidence="2">The sequence shown here is derived from an EMBL/GenBank/DDBJ whole genome shotgun (WGS) entry which is preliminary data.</text>
</comment>
<name>A0A841GVG4_9BACT</name>
<evidence type="ECO:0000259" key="1">
    <source>
        <dbReference type="Pfam" id="PF05685"/>
    </source>
</evidence>